<dbReference type="EMBL" id="JAPFFI010000005">
    <property type="protein sequence ID" value="KAJ6394274.1"/>
    <property type="molecule type" value="Genomic_DNA"/>
</dbReference>
<dbReference type="InterPro" id="IPR036465">
    <property type="entry name" value="vWFA_dom_sf"/>
</dbReference>
<dbReference type="Proteomes" id="UP001141253">
    <property type="component" value="Chromosome 1"/>
</dbReference>
<dbReference type="SUPFAM" id="SSF53300">
    <property type="entry name" value="vWA-like"/>
    <property type="match status" value="1"/>
</dbReference>
<protein>
    <recommendedName>
        <fullName evidence="3">VWFA domain-containing protein</fullName>
    </recommendedName>
</protein>
<dbReference type="Gene3D" id="3.40.50.410">
    <property type="entry name" value="von Willebrand factor, type A domain"/>
    <property type="match status" value="1"/>
</dbReference>
<name>A0ABQ9C5S3_9ROSI</name>
<sequence>MQMTAEKQSKGWNGRLIKGSLYSFVIPEVGGGSTFSIKVTWSQKLLYHEGQFSLNVPFSFPAFVNPIGKKISKREKILLNVNSGVGKEILFRCTSHALKELRREAGKMGLLYDAQVLTWSRVDFNFSYSVYSKDLFGVLLQSPFLRDFDDRQMFCCYLFPGNNQSMKAFRKEVIFLIDISGSMKGDPFENGGTNILAPLKQAIKMLAETTDSIPLIFLITDGAVEDERDICNFVKGSLKCRGSISIRICTFRYRYIL</sequence>
<comment type="caution">
    <text evidence="1">The sequence shown here is derived from an EMBL/GenBank/DDBJ whole genome shotgun (WGS) entry which is preliminary data.</text>
</comment>
<dbReference type="PANTHER" id="PTHR46503:SF9">
    <property type="entry name" value="INTER ALPHA-TRYPSIN INHIBITOR, HEAVY CHAIN-LIKE PROTEIN"/>
    <property type="match status" value="1"/>
</dbReference>
<organism evidence="1 2">
    <name type="scientific">Salix suchowensis</name>
    <dbReference type="NCBI Taxonomy" id="1278906"/>
    <lineage>
        <taxon>Eukaryota</taxon>
        <taxon>Viridiplantae</taxon>
        <taxon>Streptophyta</taxon>
        <taxon>Embryophyta</taxon>
        <taxon>Tracheophyta</taxon>
        <taxon>Spermatophyta</taxon>
        <taxon>Magnoliopsida</taxon>
        <taxon>eudicotyledons</taxon>
        <taxon>Gunneridae</taxon>
        <taxon>Pentapetalae</taxon>
        <taxon>rosids</taxon>
        <taxon>fabids</taxon>
        <taxon>Malpighiales</taxon>
        <taxon>Salicaceae</taxon>
        <taxon>Saliceae</taxon>
        <taxon>Salix</taxon>
    </lineage>
</organism>
<evidence type="ECO:0008006" key="3">
    <source>
        <dbReference type="Google" id="ProtNLM"/>
    </source>
</evidence>
<reference evidence="1" key="1">
    <citation type="submission" date="2022-10" db="EMBL/GenBank/DDBJ databases">
        <authorList>
            <person name="Hyden B.L."/>
            <person name="Feng K."/>
            <person name="Yates T."/>
            <person name="Jawdy S."/>
            <person name="Smart L.B."/>
            <person name="Muchero W."/>
        </authorList>
    </citation>
    <scope>NUCLEOTIDE SEQUENCE</scope>
    <source>
        <tissue evidence="1">Shoot tip</tissue>
    </source>
</reference>
<gene>
    <name evidence="1" type="ORF">OIU77_023490</name>
</gene>
<evidence type="ECO:0000313" key="2">
    <source>
        <dbReference type="Proteomes" id="UP001141253"/>
    </source>
</evidence>
<dbReference type="PANTHER" id="PTHR46503">
    <property type="entry name" value="INTER-ALPHA-TRYPSIN INHIBITOR HEAVY CHAIN-LIKE PROTEIN"/>
    <property type="match status" value="1"/>
</dbReference>
<proteinExistence type="predicted"/>
<keyword evidence="2" id="KW-1185">Reference proteome</keyword>
<accession>A0ABQ9C5S3</accession>
<evidence type="ECO:0000313" key="1">
    <source>
        <dbReference type="EMBL" id="KAJ6394274.1"/>
    </source>
</evidence>
<reference evidence="1" key="2">
    <citation type="journal article" date="2023" name="Int. J. Mol. Sci.">
        <title>De Novo Assembly and Annotation of 11 Diverse Shrub Willow (Salix) Genomes Reveals Novel Gene Organization in Sex-Linked Regions.</title>
        <authorList>
            <person name="Hyden B."/>
            <person name="Feng K."/>
            <person name="Yates T.B."/>
            <person name="Jawdy S."/>
            <person name="Cereghino C."/>
            <person name="Smart L.B."/>
            <person name="Muchero W."/>
        </authorList>
    </citation>
    <scope>NUCLEOTIDE SEQUENCE</scope>
    <source>
        <tissue evidence="1">Shoot tip</tissue>
    </source>
</reference>